<keyword evidence="2" id="KW-1185">Reference proteome</keyword>
<dbReference type="Proteomes" id="UP000030671">
    <property type="component" value="Unassembled WGS sequence"/>
</dbReference>
<organism evidence="1 2">
    <name type="scientific">Heterobasidion irregulare (strain TC 32-1)</name>
    <dbReference type="NCBI Taxonomy" id="747525"/>
    <lineage>
        <taxon>Eukaryota</taxon>
        <taxon>Fungi</taxon>
        <taxon>Dikarya</taxon>
        <taxon>Basidiomycota</taxon>
        <taxon>Agaricomycotina</taxon>
        <taxon>Agaricomycetes</taxon>
        <taxon>Russulales</taxon>
        <taxon>Bondarzewiaceae</taxon>
        <taxon>Heterobasidion</taxon>
        <taxon>Heterobasidion annosum species complex</taxon>
    </lineage>
</organism>
<dbReference type="EMBL" id="KI925464">
    <property type="protein sequence ID" value="ETW76822.1"/>
    <property type="molecule type" value="Genomic_DNA"/>
</dbReference>
<evidence type="ECO:0000313" key="1">
    <source>
        <dbReference type="EMBL" id="ETW76822.1"/>
    </source>
</evidence>
<proteinExistence type="predicted"/>
<dbReference type="AlphaFoldDB" id="W4JTE8"/>
<reference evidence="1 2" key="1">
    <citation type="journal article" date="2012" name="New Phytol.">
        <title>Insight into trade-off between wood decay and parasitism from the genome of a fungal forest pathogen.</title>
        <authorList>
            <person name="Olson A."/>
            <person name="Aerts A."/>
            <person name="Asiegbu F."/>
            <person name="Belbahri L."/>
            <person name="Bouzid O."/>
            <person name="Broberg A."/>
            <person name="Canback B."/>
            <person name="Coutinho P.M."/>
            <person name="Cullen D."/>
            <person name="Dalman K."/>
            <person name="Deflorio G."/>
            <person name="van Diepen L.T."/>
            <person name="Dunand C."/>
            <person name="Duplessis S."/>
            <person name="Durling M."/>
            <person name="Gonthier P."/>
            <person name="Grimwood J."/>
            <person name="Fossdal C.G."/>
            <person name="Hansson D."/>
            <person name="Henrissat B."/>
            <person name="Hietala A."/>
            <person name="Himmelstrand K."/>
            <person name="Hoffmeister D."/>
            <person name="Hogberg N."/>
            <person name="James T.Y."/>
            <person name="Karlsson M."/>
            <person name="Kohler A."/>
            <person name="Kues U."/>
            <person name="Lee Y.H."/>
            <person name="Lin Y.C."/>
            <person name="Lind M."/>
            <person name="Lindquist E."/>
            <person name="Lombard V."/>
            <person name="Lucas S."/>
            <person name="Lunden K."/>
            <person name="Morin E."/>
            <person name="Murat C."/>
            <person name="Park J."/>
            <person name="Raffaello T."/>
            <person name="Rouze P."/>
            <person name="Salamov A."/>
            <person name="Schmutz J."/>
            <person name="Solheim H."/>
            <person name="Stahlberg J."/>
            <person name="Velez H."/>
            <person name="de Vries R.P."/>
            <person name="Wiebenga A."/>
            <person name="Woodward S."/>
            <person name="Yakovlev I."/>
            <person name="Garbelotto M."/>
            <person name="Martin F."/>
            <person name="Grigoriev I.V."/>
            <person name="Stenlid J."/>
        </authorList>
    </citation>
    <scope>NUCLEOTIDE SEQUENCE [LARGE SCALE GENOMIC DNA]</scope>
    <source>
        <strain evidence="1 2">TC 32-1</strain>
    </source>
</reference>
<sequence length="110" mass="12121">MGSNGEVRRSAVCRKSCSSLFEHAFVSIATVMYPNLGAECIIKIWNPAEGTTTPFCVLLFCESWLTHSYAQDSLLIIHPLTRAAMNSMAWLCPAALRKHPNEIVGCTDSM</sequence>
<dbReference type="HOGENOM" id="CLU_2171408_0_0_1"/>
<dbReference type="RefSeq" id="XP_009551691.1">
    <property type="nucleotide sequence ID" value="XM_009553396.1"/>
</dbReference>
<gene>
    <name evidence="1" type="primary">lep14</name>
    <name evidence="1" type="ORF">HETIRDRAFT_148164</name>
</gene>
<name>W4JTE8_HETIT</name>
<dbReference type="GeneID" id="20667256"/>
<evidence type="ECO:0000313" key="2">
    <source>
        <dbReference type="Proteomes" id="UP000030671"/>
    </source>
</evidence>
<dbReference type="KEGG" id="hir:HETIRDRAFT_148164"/>
<accession>W4JTE8</accession>
<dbReference type="InParanoid" id="W4JTE8"/>
<protein>
    <submittedName>
        <fullName evidence="1">Lignin medium expressed protein 14</fullName>
    </submittedName>
</protein>